<evidence type="ECO:0000313" key="2">
    <source>
        <dbReference type="EMBL" id="PIS15857.1"/>
    </source>
</evidence>
<evidence type="ECO:0000256" key="1">
    <source>
        <dbReference type="SAM" id="Phobius"/>
    </source>
</evidence>
<sequence length="152" mass="16555">MEEKKKIAVIGGVAVFSIIVVLVFLQSRNMKKIPPKAVIPTEELIPTVDSSVRVDLKTKIPGQEVTLTVEGIPNGSESFEYSLSYETKQQGTQGVIGTVVLDASSSSYEKDITLGTCSSGKCVYHEVVGKVMLSLKFVGSYGERIFEKEYSL</sequence>
<accession>A0A2H0WTA7</accession>
<reference evidence="3" key="1">
    <citation type="submission" date="2017-09" db="EMBL/GenBank/DDBJ databases">
        <title>Depth-based differentiation of microbial function through sediment-hosted aquifers and enrichment of novel symbionts in the deep terrestrial subsurface.</title>
        <authorList>
            <person name="Probst A.J."/>
            <person name="Ladd B."/>
            <person name="Jarett J.K."/>
            <person name="Geller-Mcgrath D.E."/>
            <person name="Sieber C.M.K."/>
            <person name="Emerson J.B."/>
            <person name="Anantharaman K."/>
            <person name="Thomas B.C."/>
            <person name="Malmstrom R."/>
            <person name="Stieglmeier M."/>
            <person name="Klingl A."/>
            <person name="Woyke T."/>
            <person name="Ryan C.M."/>
            <person name="Banfield J.F."/>
        </authorList>
    </citation>
    <scope>NUCLEOTIDE SEQUENCE [LARGE SCALE GENOMIC DNA]</scope>
</reference>
<protein>
    <submittedName>
        <fullName evidence="2">Uncharacterized protein</fullName>
    </submittedName>
</protein>
<dbReference type="Proteomes" id="UP000231198">
    <property type="component" value="Unassembled WGS sequence"/>
</dbReference>
<dbReference type="EMBL" id="PEZG01000032">
    <property type="protein sequence ID" value="PIS15857.1"/>
    <property type="molecule type" value="Genomic_DNA"/>
</dbReference>
<keyword evidence="1" id="KW-0472">Membrane</keyword>
<keyword evidence="1" id="KW-0812">Transmembrane</keyword>
<name>A0A2H0WTA7_9BACT</name>
<comment type="caution">
    <text evidence="2">The sequence shown here is derived from an EMBL/GenBank/DDBJ whole genome shotgun (WGS) entry which is preliminary data.</text>
</comment>
<proteinExistence type="predicted"/>
<organism evidence="2 3">
    <name type="scientific">Candidatus Roizmanbacteria bacterium CG09_land_8_20_14_0_10_41_9</name>
    <dbReference type="NCBI Taxonomy" id="1974850"/>
    <lineage>
        <taxon>Bacteria</taxon>
        <taxon>Candidatus Roizmaniibacteriota</taxon>
    </lineage>
</organism>
<feature type="transmembrane region" description="Helical" evidence="1">
    <location>
        <begin position="6"/>
        <end position="25"/>
    </location>
</feature>
<gene>
    <name evidence="2" type="ORF">COT62_01485</name>
</gene>
<keyword evidence="1" id="KW-1133">Transmembrane helix</keyword>
<dbReference type="AlphaFoldDB" id="A0A2H0WTA7"/>
<evidence type="ECO:0000313" key="3">
    <source>
        <dbReference type="Proteomes" id="UP000231198"/>
    </source>
</evidence>